<reference evidence="2 3" key="2">
    <citation type="journal article" date="2016" name="Sci. Rep.">
        <title>A novel serine protease, Sep1, from Bacillus firmus DS-1 has nematicidal activity and degrades multiple intestinal-associated nematode proteins.</title>
        <authorList>
            <person name="Geng C."/>
            <person name="Nie X."/>
            <person name="Tang Z."/>
            <person name="Zhang Y."/>
            <person name="Lin J."/>
            <person name="Sun M."/>
            <person name="Peng D."/>
        </authorList>
    </citation>
    <scope>NUCLEOTIDE SEQUENCE [LARGE SCALE GENOMIC DNA]</scope>
    <source>
        <strain evidence="2 3">DS1</strain>
    </source>
</reference>
<feature type="chain" id="PRO_5038586036" evidence="1">
    <location>
        <begin position="20"/>
        <end position="274"/>
    </location>
</feature>
<proteinExistence type="predicted"/>
<evidence type="ECO:0000256" key="1">
    <source>
        <dbReference type="SAM" id="SignalP"/>
    </source>
</evidence>
<evidence type="ECO:0000313" key="2">
    <source>
        <dbReference type="EMBL" id="EWG08627.1"/>
    </source>
</evidence>
<dbReference type="RefSeq" id="WP_051489000.1">
    <property type="nucleotide sequence ID" value="NZ_APVL01000034.1"/>
</dbReference>
<sequence>MKKLLVVMLFLGLFTFTGTSETEASSSPCSKYSGQSRIWWDGAELKLGQIGRLTIVKNTSLFKLEGEKRTFERTLKAGESYRIYAFKPGMLSVGGGFYVDRNEKVKYETPSKTKLDAVACINGKHPSQSKKIYSPILGKVTLGMSKQQVKEQSSGILSEETSDRLVYQNVNILGYTGMVIYVFENNALVAVNVYHDIMESVDDLNLLEAYFVTMYEKIIPYYGDPVSLDTDWLNDTGGYNLSAYWITNDHNTLLTVQVTYDYDTYGGLRISITE</sequence>
<reference evidence="3" key="1">
    <citation type="submission" date="2013-03" db="EMBL/GenBank/DDBJ databases">
        <title>Draft genome sequence of Bacillus firmus DS1.</title>
        <authorList>
            <person name="Peng D."/>
            <person name="Zhu L."/>
            <person name="Sun M."/>
        </authorList>
    </citation>
    <scope>NUCLEOTIDE SEQUENCE [LARGE SCALE GENOMIC DNA]</scope>
    <source>
        <strain evidence="3">DS1</strain>
    </source>
</reference>
<gene>
    <name evidence="2" type="ORF">PBF_23298</name>
</gene>
<evidence type="ECO:0000313" key="3">
    <source>
        <dbReference type="Proteomes" id="UP000019270"/>
    </source>
</evidence>
<feature type="signal peptide" evidence="1">
    <location>
        <begin position="1"/>
        <end position="19"/>
    </location>
</feature>
<dbReference type="EMBL" id="APVL01000034">
    <property type="protein sequence ID" value="EWG08627.1"/>
    <property type="molecule type" value="Genomic_DNA"/>
</dbReference>
<dbReference type="PATRIC" id="fig|1307436.3.peg.4965"/>
<comment type="caution">
    <text evidence="2">The sequence shown here is derived from an EMBL/GenBank/DDBJ whole genome shotgun (WGS) entry which is preliminary data.</text>
</comment>
<name>W7L0R6_CYTFI</name>
<dbReference type="AlphaFoldDB" id="W7L0R6"/>
<protein>
    <submittedName>
        <fullName evidence="2">Uncharacterized protein</fullName>
    </submittedName>
</protein>
<dbReference type="Proteomes" id="UP000019270">
    <property type="component" value="Unassembled WGS sequence"/>
</dbReference>
<accession>W7L0R6</accession>
<organism evidence="2 3">
    <name type="scientific">Cytobacillus firmus DS1</name>
    <dbReference type="NCBI Taxonomy" id="1307436"/>
    <lineage>
        <taxon>Bacteria</taxon>
        <taxon>Bacillati</taxon>
        <taxon>Bacillota</taxon>
        <taxon>Bacilli</taxon>
        <taxon>Bacillales</taxon>
        <taxon>Bacillaceae</taxon>
        <taxon>Cytobacillus</taxon>
    </lineage>
</organism>
<keyword evidence="1" id="KW-0732">Signal</keyword>
<dbReference type="eggNOG" id="COG0737">
    <property type="taxonomic scope" value="Bacteria"/>
</dbReference>